<gene>
    <name evidence="1" type="ORF">QO010_001615</name>
</gene>
<dbReference type="Proteomes" id="UP001228905">
    <property type="component" value="Unassembled WGS sequence"/>
</dbReference>
<dbReference type="EMBL" id="JAUSVS010000002">
    <property type="protein sequence ID" value="MDQ0463844.1"/>
    <property type="molecule type" value="Genomic_DNA"/>
</dbReference>
<organism evidence="1 2">
    <name type="scientific">Caulobacter ginsengisoli</name>
    <dbReference type="NCBI Taxonomy" id="400775"/>
    <lineage>
        <taxon>Bacteria</taxon>
        <taxon>Pseudomonadati</taxon>
        <taxon>Pseudomonadota</taxon>
        <taxon>Alphaproteobacteria</taxon>
        <taxon>Caulobacterales</taxon>
        <taxon>Caulobacteraceae</taxon>
        <taxon>Caulobacter</taxon>
    </lineage>
</organism>
<accession>A0ABU0IS47</accession>
<name>A0ABU0IS47_9CAUL</name>
<sequence>MSLETPISPSEGDAVVRVDQLILLTERLTELIALEAQAFEQRRPQDAARHLDETSRLANLYRHESARVRADPSLVGAAPREKRLKLIRATEAFDAVLARQGRALEAAKTVTEGLVRAIAEEVATQRNEASGYGPGATNRTADARAITLNKSA</sequence>
<proteinExistence type="predicted"/>
<evidence type="ECO:0008006" key="3">
    <source>
        <dbReference type="Google" id="ProtNLM"/>
    </source>
</evidence>
<evidence type="ECO:0000313" key="2">
    <source>
        <dbReference type="Proteomes" id="UP001228905"/>
    </source>
</evidence>
<comment type="caution">
    <text evidence="1">The sequence shown here is derived from an EMBL/GenBank/DDBJ whole genome shotgun (WGS) entry which is preliminary data.</text>
</comment>
<keyword evidence="2" id="KW-1185">Reference proteome</keyword>
<protein>
    <recommendedName>
        <fullName evidence="3">Flagellar basal body protein</fullName>
    </recommendedName>
</protein>
<reference evidence="1 2" key="1">
    <citation type="submission" date="2023-07" db="EMBL/GenBank/DDBJ databases">
        <title>Genomic Encyclopedia of Type Strains, Phase IV (KMG-IV): sequencing the most valuable type-strain genomes for metagenomic binning, comparative biology and taxonomic classification.</title>
        <authorList>
            <person name="Goeker M."/>
        </authorList>
    </citation>
    <scope>NUCLEOTIDE SEQUENCE [LARGE SCALE GENOMIC DNA]</scope>
    <source>
        <strain evidence="1 2">DSM 18695</strain>
    </source>
</reference>
<evidence type="ECO:0000313" key="1">
    <source>
        <dbReference type="EMBL" id="MDQ0463844.1"/>
    </source>
</evidence>
<dbReference type="RefSeq" id="WP_307348060.1">
    <property type="nucleotide sequence ID" value="NZ_JAUSVS010000002.1"/>
</dbReference>